<sequence>MTGVLTDEVIVKLEEEEEEEEEKKEEEKEGVRGQDAMTALSSPVSTVSVVAAQVWSRAVALWPVKRVNRQACCTWWTEATPVLSAGQVAIGEGEVKV</sequence>
<organism evidence="2 3">
    <name type="scientific">Portunus trituberculatus</name>
    <name type="common">Swimming crab</name>
    <name type="synonym">Neptunus trituberculatus</name>
    <dbReference type="NCBI Taxonomy" id="210409"/>
    <lineage>
        <taxon>Eukaryota</taxon>
        <taxon>Metazoa</taxon>
        <taxon>Ecdysozoa</taxon>
        <taxon>Arthropoda</taxon>
        <taxon>Crustacea</taxon>
        <taxon>Multicrustacea</taxon>
        <taxon>Malacostraca</taxon>
        <taxon>Eumalacostraca</taxon>
        <taxon>Eucarida</taxon>
        <taxon>Decapoda</taxon>
        <taxon>Pleocyemata</taxon>
        <taxon>Brachyura</taxon>
        <taxon>Eubrachyura</taxon>
        <taxon>Portunoidea</taxon>
        <taxon>Portunidae</taxon>
        <taxon>Portuninae</taxon>
        <taxon>Portunus</taxon>
    </lineage>
</organism>
<gene>
    <name evidence="2" type="ORF">E2C01_081278</name>
</gene>
<evidence type="ECO:0000313" key="2">
    <source>
        <dbReference type="EMBL" id="MPC86449.1"/>
    </source>
</evidence>
<protein>
    <submittedName>
        <fullName evidence="2">Uncharacterized protein</fullName>
    </submittedName>
</protein>
<comment type="caution">
    <text evidence="2">The sequence shown here is derived from an EMBL/GenBank/DDBJ whole genome shotgun (WGS) entry which is preliminary data.</text>
</comment>
<dbReference type="EMBL" id="VSRR010071493">
    <property type="protein sequence ID" value="MPC86449.1"/>
    <property type="molecule type" value="Genomic_DNA"/>
</dbReference>
<feature type="region of interest" description="Disordered" evidence="1">
    <location>
        <begin position="1"/>
        <end position="37"/>
    </location>
</feature>
<reference evidence="2 3" key="1">
    <citation type="submission" date="2019-05" db="EMBL/GenBank/DDBJ databases">
        <title>Another draft genome of Portunus trituberculatus and its Hox gene families provides insights of decapod evolution.</title>
        <authorList>
            <person name="Jeong J.-H."/>
            <person name="Song I."/>
            <person name="Kim S."/>
            <person name="Choi T."/>
            <person name="Kim D."/>
            <person name="Ryu S."/>
            <person name="Kim W."/>
        </authorList>
    </citation>
    <scope>NUCLEOTIDE SEQUENCE [LARGE SCALE GENOMIC DNA]</scope>
    <source>
        <tissue evidence="2">Muscle</tissue>
    </source>
</reference>
<feature type="compositionally biased region" description="Acidic residues" evidence="1">
    <location>
        <begin position="14"/>
        <end position="24"/>
    </location>
</feature>
<keyword evidence="3" id="KW-1185">Reference proteome</keyword>
<accession>A0A5B7IW79</accession>
<proteinExistence type="predicted"/>
<dbReference type="Proteomes" id="UP000324222">
    <property type="component" value="Unassembled WGS sequence"/>
</dbReference>
<name>A0A5B7IW79_PORTR</name>
<evidence type="ECO:0000313" key="3">
    <source>
        <dbReference type="Proteomes" id="UP000324222"/>
    </source>
</evidence>
<evidence type="ECO:0000256" key="1">
    <source>
        <dbReference type="SAM" id="MobiDB-lite"/>
    </source>
</evidence>
<dbReference type="AlphaFoldDB" id="A0A5B7IW79"/>